<proteinExistence type="predicted"/>
<accession>A0A2I0AFR6</accession>
<sequence>MHVEKNIFDNIFNTILDVQGKTKDNAKARANLELYCRRIIKLSACYVLTKDTLRIFCKWAKKFKLPNGYSSNLSRCGNVEYCKFHGMKSHDCHVFISVSSHRVSRIIDKAYMRSNL</sequence>
<dbReference type="OrthoDB" id="1100107at2759"/>
<dbReference type="Proteomes" id="UP000236161">
    <property type="component" value="Unassembled WGS sequence"/>
</dbReference>
<organism evidence="1 2">
    <name type="scientific">Apostasia shenzhenica</name>
    <dbReference type="NCBI Taxonomy" id="1088818"/>
    <lineage>
        <taxon>Eukaryota</taxon>
        <taxon>Viridiplantae</taxon>
        <taxon>Streptophyta</taxon>
        <taxon>Embryophyta</taxon>
        <taxon>Tracheophyta</taxon>
        <taxon>Spermatophyta</taxon>
        <taxon>Magnoliopsida</taxon>
        <taxon>Liliopsida</taxon>
        <taxon>Asparagales</taxon>
        <taxon>Orchidaceae</taxon>
        <taxon>Apostasioideae</taxon>
        <taxon>Apostasia</taxon>
    </lineage>
</organism>
<dbReference type="PANTHER" id="PTHR10775">
    <property type="entry name" value="OS08G0208400 PROTEIN"/>
    <property type="match status" value="1"/>
</dbReference>
<evidence type="ECO:0000313" key="1">
    <source>
        <dbReference type="EMBL" id="PKA54383.1"/>
    </source>
</evidence>
<dbReference type="EMBL" id="KZ451982">
    <property type="protein sequence ID" value="PKA54383.1"/>
    <property type="molecule type" value="Genomic_DNA"/>
</dbReference>
<keyword evidence="2" id="KW-1185">Reference proteome</keyword>
<gene>
    <name evidence="1" type="ORF">AXF42_Ash000216</name>
</gene>
<evidence type="ECO:0000313" key="2">
    <source>
        <dbReference type="Proteomes" id="UP000236161"/>
    </source>
</evidence>
<name>A0A2I0AFR6_9ASPA</name>
<dbReference type="PANTHER" id="PTHR10775:SF193">
    <property type="entry name" value="DUF4216 DOMAIN-CONTAINING PROTEIN"/>
    <property type="match status" value="1"/>
</dbReference>
<protein>
    <submittedName>
        <fullName evidence="1">Uncharacterized protein</fullName>
    </submittedName>
</protein>
<reference evidence="1 2" key="1">
    <citation type="journal article" date="2017" name="Nature">
        <title>The Apostasia genome and the evolution of orchids.</title>
        <authorList>
            <person name="Zhang G.Q."/>
            <person name="Liu K.W."/>
            <person name="Li Z."/>
            <person name="Lohaus R."/>
            <person name="Hsiao Y.Y."/>
            <person name="Niu S.C."/>
            <person name="Wang J.Y."/>
            <person name="Lin Y.C."/>
            <person name="Xu Q."/>
            <person name="Chen L.J."/>
            <person name="Yoshida K."/>
            <person name="Fujiwara S."/>
            <person name="Wang Z.W."/>
            <person name="Zhang Y.Q."/>
            <person name="Mitsuda N."/>
            <person name="Wang M."/>
            <person name="Liu G.H."/>
            <person name="Pecoraro L."/>
            <person name="Huang H.X."/>
            <person name="Xiao X.J."/>
            <person name="Lin M."/>
            <person name="Wu X.Y."/>
            <person name="Wu W.L."/>
            <person name="Chen Y.Y."/>
            <person name="Chang S.B."/>
            <person name="Sakamoto S."/>
            <person name="Ohme-Takagi M."/>
            <person name="Yagi M."/>
            <person name="Zeng S.J."/>
            <person name="Shen C.Y."/>
            <person name="Yeh C.M."/>
            <person name="Luo Y.B."/>
            <person name="Tsai W.C."/>
            <person name="Van de Peer Y."/>
            <person name="Liu Z.J."/>
        </authorList>
    </citation>
    <scope>NUCLEOTIDE SEQUENCE [LARGE SCALE GENOMIC DNA]</scope>
    <source>
        <strain evidence="2">cv. Shenzhen</strain>
        <tissue evidence="1">Stem</tissue>
    </source>
</reference>
<dbReference type="AlphaFoldDB" id="A0A2I0AFR6"/>